<dbReference type="InterPro" id="IPR036412">
    <property type="entry name" value="HAD-like_sf"/>
</dbReference>
<evidence type="ECO:0008006" key="3">
    <source>
        <dbReference type="Google" id="ProtNLM"/>
    </source>
</evidence>
<dbReference type="AlphaFoldDB" id="A0AAU9SGI8"/>
<reference evidence="1 2" key="1">
    <citation type="submission" date="2022-03" db="EMBL/GenBank/DDBJ databases">
        <authorList>
            <person name="Nunn A."/>
            <person name="Chopra R."/>
            <person name="Nunn A."/>
            <person name="Contreras Garrido A."/>
        </authorList>
    </citation>
    <scope>NUCLEOTIDE SEQUENCE [LARGE SCALE GENOMIC DNA]</scope>
</reference>
<evidence type="ECO:0000313" key="1">
    <source>
        <dbReference type="EMBL" id="CAH2065621.1"/>
    </source>
</evidence>
<dbReference type="SUPFAM" id="SSF56784">
    <property type="entry name" value="HAD-like"/>
    <property type="match status" value="1"/>
</dbReference>
<organism evidence="1 2">
    <name type="scientific">Thlaspi arvense</name>
    <name type="common">Field penny-cress</name>
    <dbReference type="NCBI Taxonomy" id="13288"/>
    <lineage>
        <taxon>Eukaryota</taxon>
        <taxon>Viridiplantae</taxon>
        <taxon>Streptophyta</taxon>
        <taxon>Embryophyta</taxon>
        <taxon>Tracheophyta</taxon>
        <taxon>Spermatophyta</taxon>
        <taxon>Magnoliopsida</taxon>
        <taxon>eudicotyledons</taxon>
        <taxon>Gunneridae</taxon>
        <taxon>Pentapetalae</taxon>
        <taxon>rosids</taxon>
        <taxon>malvids</taxon>
        <taxon>Brassicales</taxon>
        <taxon>Brassicaceae</taxon>
        <taxon>Thlaspideae</taxon>
        <taxon>Thlaspi</taxon>
    </lineage>
</organism>
<name>A0AAU9SGI8_THLAR</name>
<dbReference type="Gene3D" id="3.40.50.1000">
    <property type="entry name" value="HAD superfamily/HAD-like"/>
    <property type="match status" value="1"/>
</dbReference>
<accession>A0AAU9SGI8</accession>
<gene>
    <name evidence="1" type="ORF">TAV2_LOCUS16463</name>
</gene>
<evidence type="ECO:0000313" key="2">
    <source>
        <dbReference type="Proteomes" id="UP000836841"/>
    </source>
</evidence>
<dbReference type="EMBL" id="OU466861">
    <property type="protein sequence ID" value="CAH2065621.1"/>
    <property type="molecule type" value="Genomic_DNA"/>
</dbReference>
<protein>
    <recommendedName>
        <fullName evidence="3">FCP1 homology domain-containing protein</fullName>
    </recommendedName>
</protein>
<dbReference type="InterPro" id="IPR023214">
    <property type="entry name" value="HAD_sf"/>
</dbReference>
<proteinExistence type="predicted"/>
<dbReference type="Proteomes" id="UP000836841">
    <property type="component" value="Chromosome 5"/>
</dbReference>
<sequence length="83" mass="9540">MKLQTTYSYVASDENIEKIRSTLLVSRKKLLVLDLNGLLADIVNSKQLTWTELMKGKEIQVMLVFKRPFCEDFEVGIWSSGTK</sequence>
<keyword evidence="2" id="KW-1185">Reference proteome</keyword>